<dbReference type="Proteomes" id="UP001432027">
    <property type="component" value="Unassembled WGS sequence"/>
</dbReference>
<evidence type="ECO:0000313" key="4">
    <source>
        <dbReference type="Proteomes" id="UP001432027"/>
    </source>
</evidence>
<dbReference type="EMBL" id="BTSX01000006">
    <property type="protein sequence ID" value="GMT04551.1"/>
    <property type="molecule type" value="Genomic_DNA"/>
</dbReference>
<keyword evidence="4" id="KW-1185">Reference proteome</keyword>
<keyword evidence="2" id="KW-0732">Signal</keyword>
<accession>A0AAV5UDN8</accession>
<evidence type="ECO:0000256" key="2">
    <source>
        <dbReference type="SAM" id="SignalP"/>
    </source>
</evidence>
<comment type="caution">
    <text evidence="3">The sequence shown here is derived from an EMBL/GenBank/DDBJ whole genome shotgun (WGS) entry which is preliminary data.</text>
</comment>
<feature type="region of interest" description="Disordered" evidence="1">
    <location>
        <begin position="157"/>
        <end position="176"/>
    </location>
</feature>
<feature type="chain" id="PRO_5043697414" evidence="2">
    <location>
        <begin position="18"/>
        <end position="562"/>
    </location>
</feature>
<reference evidence="3" key="1">
    <citation type="submission" date="2023-10" db="EMBL/GenBank/DDBJ databases">
        <title>Genome assembly of Pristionchus species.</title>
        <authorList>
            <person name="Yoshida K."/>
            <person name="Sommer R.J."/>
        </authorList>
    </citation>
    <scope>NUCLEOTIDE SEQUENCE</scope>
    <source>
        <strain evidence="3">RS0144</strain>
    </source>
</reference>
<proteinExistence type="predicted"/>
<evidence type="ECO:0000256" key="1">
    <source>
        <dbReference type="SAM" id="MobiDB-lite"/>
    </source>
</evidence>
<name>A0AAV5UDN8_9BILA</name>
<organism evidence="3 4">
    <name type="scientific">Pristionchus entomophagus</name>
    <dbReference type="NCBI Taxonomy" id="358040"/>
    <lineage>
        <taxon>Eukaryota</taxon>
        <taxon>Metazoa</taxon>
        <taxon>Ecdysozoa</taxon>
        <taxon>Nematoda</taxon>
        <taxon>Chromadorea</taxon>
        <taxon>Rhabditida</taxon>
        <taxon>Rhabditina</taxon>
        <taxon>Diplogasteromorpha</taxon>
        <taxon>Diplogasteroidea</taxon>
        <taxon>Neodiplogasteridae</taxon>
        <taxon>Pristionchus</taxon>
    </lineage>
</organism>
<gene>
    <name evidence="3" type="ORF">PENTCL1PPCAC_26725</name>
</gene>
<dbReference type="AlphaFoldDB" id="A0AAV5UDN8"/>
<protein>
    <submittedName>
        <fullName evidence="3">Uncharacterized protein</fullName>
    </submittedName>
</protein>
<feature type="region of interest" description="Disordered" evidence="1">
    <location>
        <begin position="306"/>
        <end position="340"/>
    </location>
</feature>
<sequence>MPTRLVGLLLLSTLVSSRLFDPYPIRVVRQTLVESNGQADGKGDDVNVDASAHHFKNADGTIGMNVTSTGNATSGSGNAGIDNTASGQVGNNHIGSTGNISASGPNSEVFSDIFGDIYGEAMAINTKQQGKSFGTGDTQVQATGNANLTKNGVVSPSASDKNIANAGATGSENSQAEVSSNQILTWDQLIAQLYGHASGSGKTNAQANVDLGAGSQSNGVEVNGLVSGVNQNGGQVKAEVEGKGSIDGSGHNLSGGMNGAANGTGNSQLVGATNLQSNRTGTNTTISAFGDAKSGGDGDSAITLNSNTSANSNNGVSGAIDMQNSANGGNKNMTVQNGLQVNDNKGGTLAIGYGEIKGNGTENSAANIGVNSQYDQNGHAQVNTTGTGSAVSNNRNSSLTMEGNAQITNPNGTKSGTATASGNVMGAYNNLTGTNQVVVGNDGANGNARMEANGGGVGNSAAETKTDLILKNGNETRTSSVSGSVKATGDSTIVKSVSEVSDNNGVQTMSNFQHAVSNSKGSSSASASNSGWLKRRKRAGGYWEGANLWMPAFNVSNYYPEV</sequence>
<feature type="signal peptide" evidence="2">
    <location>
        <begin position="1"/>
        <end position="17"/>
    </location>
</feature>
<evidence type="ECO:0000313" key="3">
    <source>
        <dbReference type="EMBL" id="GMT04551.1"/>
    </source>
</evidence>
<feature type="compositionally biased region" description="Low complexity" evidence="1">
    <location>
        <begin position="306"/>
        <end position="320"/>
    </location>
</feature>
<feature type="compositionally biased region" description="Polar residues" evidence="1">
    <location>
        <begin position="322"/>
        <end position="340"/>
    </location>
</feature>
<feature type="region of interest" description="Disordered" evidence="1">
    <location>
        <begin position="241"/>
        <end position="268"/>
    </location>
</feature>